<evidence type="ECO:0000313" key="2">
    <source>
        <dbReference type="EMBL" id="MPC63034.1"/>
    </source>
</evidence>
<dbReference type="EMBL" id="VSRR010020346">
    <property type="protein sequence ID" value="MPC63034.1"/>
    <property type="molecule type" value="Genomic_DNA"/>
</dbReference>
<dbReference type="Proteomes" id="UP000324222">
    <property type="component" value="Unassembled WGS sequence"/>
</dbReference>
<feature type="compositionally biased region" description="Basic and acidic residues" evidence="1">
    <location>
        <begin position="68"/>
        <end position="91"/>
    </location>
</feature>
<organism evidence="2 3">
    <name type="scientific">Portunus trituberculatus</name>
    <name type="common">Swimming crab</name>
    <name type="synonym">Neptunus trituberculatus</name>
    <dbReference type="NCBI Taxonomy" id="210409"/>
    <lineage>
        <taxon>Eukaryota</taxon>
        <taxon>Metazoa</taxon>
        <taxon>Ecdysozoa</taxon>
        <taxon>Arthropoda</taxon>
        <taxon>Crustacea</taxon>
        <taxon>Multicrustacea</taxon>
        <taxon>Malacostraca</taxon>
        <taxon>Eumalacostraca</taxon>
        <taxon>Eucarida</taxon>
        <taxon>Decapoda</taxon>
        <taxon>Pleocyemata</taxon>
        <taxon>Brachyura</taxon>
        <taxon>Eubrachyura</taxon>
        <taxon>Portunoidea</taxon>
        <taxon>Portunidae</taxon>
        <taxon>Portuninae</taxon>
        <taxon>Portunus</taxon>
    </lineage>
</organism>
<protein>
    <submittedName>
        <fullName evidence="2">Uncharacterized protein</fullName>
    </submittedName>
</protein>
<comment type="caution">
    <text evidence="2">The sequence shown here is derived from an EMBL/GenBank/DDBJ whole genome shotgun (WGS) entry which is preliminary data.</text>
</comment>
<proteinExistence type="predicted"/>
<keyword evidence="3" id="KW-1185">Reference proteome</keyword>
<name>A0A5B7H2I1_PORTR</name>
<reference evidence="2 3" key="1">
    <citation type="submission" date="2019-05" db="EMBL/GenBank/DDBJ databases">
        <title>Another draft genome of Portunus trituberculatus and its Hox gene families provides insights of decapod evolution.</title>
        <authorList>
            <person name="Jeong J.-H."/>
            <person name="Song I."/>
            <person name="Kim S."/>
            <person name="Choi T."/>
            <person name="Kim D."/>
            <person name="Ryu S."/>
            <person name="Kim W."/>
        </authorList>
    </citation>
    <scope>NUCLEOTIDE SEQUENCE [LARGE SCALE GENOMIC DNA]</scope>
    <source>
        <tissue evidence="2">Muscle</tissue>
    </source>
</reference>
<evidence type="ECO:0000256" key="1">
    <source>
        <dbReference type="SAM" id="MobiDB-lite"/>
    </source>
</evidence>
<sequence>MHEKPNEEGDISRKKRKCVAPRTHLVTCDGAVLQAGFGRTPGEISAGEVEQVNRDLLGRAGRGCGRQVKGEKARPRKGEQRNEEEKEEKILAGRRGKERSWRRRRKT</sequence>
<dbReference type="AlphaFoldDB" id="A0A5B7H2I1"/>
<evidence type="ECO:0000313" key="3">
    <source>
        <dbReference type="Proteomes" id="UP000324222"/>
    </source>
</evidence>
<gene>
    <name evidence="2" type="ORF">E2C01_057125</name>
</gene>
<accession>A0A5B7H2I1</accession>
<feature type="compositionally biased region" description="Basic residues" evidence="1">
    <location>
        <begin position="92"/>
        <end position="107"/>
    </location>
</feature>
<feature type="region of interest" description="Disordered" evidence="1">
    <location>
        <begin position="58"/>
        <end position="107"/>
    </location>
</feature>